<dbReference type="InterPro" id="IPR052654">
    <property type="entry name" value="CS_Sulfotransferase"/>
</dbReference>
<organism evidence="3 4">
    <name type="scientific">Volvox reticuliferus</name>
    <dbReference type="NCBI Taxonomy" id="1737510"/>
    <lineage>
        <taxon>Eukaryota</taxon>
        <taxon>Viridiplantae</taxon>
        <taxon>Chlorophyta</taxon>
        <taxon>core chlorophytes</taxon>
        <taxon>Chlorophyceae</taxon>
        <taxon>CS clade</taxon>
        <taxon>Chlamydomonadales</taxon>
        <taxon>Volvocaceae</taxon>
        <taxon>Volvox</taxon>
    </lineage>
</organism>
<dbReference type="SUPFAM" id="SSF52540">
    <property type="entry name" value="P-loop containing nucleoside triphosphate hydrolases"/>
    <property type="match status" value="1"/>
</dbReference>
<dbReference type="InterPro" id="IPR027417">
    <property type="entry name" value="P-loop_NTPase"/>
</dbReference>
<dbReference type="InterPro" id="IPR000863">
    <property type="entry name" value="Sulfotransferase_dom"/>
</dbReference>
<keyword evidence="1" id="KW-0808">Transferase</keyword>
<evidence type="ECO:0000313" key="3">
    <source>
        <dbReference type="EMBL" id="GIL89521.1"/>
    </source>
</evidence>
<dbReference type="GO" id="GO:0019319">
    <property type="term" value="P:hexose biosynthetic process"/>
    <property type="evidence" value="ECO:0007669"/>
    <property type="project" value="TreeGrafter"/>
</dbReference>
<comment type="caution">
    <text evidence="3">The sequence shown here is derived from an EMBL/GenBank/DDBJ whole genome shotgun (WGS) entry which is preliminary data.</text>
</comment>
<gene>
    <name evidence="3" type="ORF">Vretifemale_17353</name>
</gene>
<keyword evidence="4" id="KW-1185">Reference proteome</keyword>
<protein>
    <recommendedName>
        <fullName evidence="1">Sulfotransferase</fullName>
        <ecNumber evidence="1">2.8.2.-</ecNumber>
    </recommendedName>
</protein>
<feature type="region of interest" description="Disordered" evidence="2">
    <location>
        <begin position="472"/>
        <end position="493"/>
    </location>
</feature>
<dbReference type="Pfam" id="PF00685">
    <property type="entry name" value="Sulfotransfer_1"/>
    <property type="match status" value="1"/>
</dbReference>
<name>A0A8J4FWG2_9CHLO</name>
<dbReference type="PANTHER" id="PTHR15723:SF0">
    <property type="entry name" value="CARBOHYDRATE SULFOTRANSFERASE 15"/>
    <property type="match status" value="1"/>
</dbReference>
<dbReference type="OrthoDB" id="526228at2759"/>
<proteinExistence type="inferred from homology"/>
<evidence type="ECO:0000256" key="1">
    <source>
        <dbReference type="RuleBase" id="RU361155"/>
    </source>
</evidence>
<dbReference type="Gene3D" id="3.40.50.300">
    <property type="entry name" value="P-loop containing nucleotide triphosphate hydrolases"/>
    <property type="match status" value="1"/>
</dbReference>
<dbReference type="AlphaFoldDB" id="A0A8J4FWG2"/>
<accession>A0A8J4FWG2</accession>
<evidence type="ECO:0000313" key="4">
    <source>
        <dbReference type="Proteomes" id="UP000747110"/>
    </source>
</evidence>
<dbReference type="EMBL" id="BNCP01000051">
    <property type="protein sequence ID" value="GIL89521.1"/>
    <property type="molecule type" value="Genomic_DNA"/>
</dbReference>
<dbReference type="EC" id="2.8.2.-" evidence="1"/>
<sequence length="526" mass="59799">MNPMHQLTPVCVRYKVILSFFLLLTNELWMHGRICALERQLLAARLPRGWELREALEKLDKELYDNGPGPERPFVSALKNPCWAVRKGADDGELSCLPYAMVMGGFHCGAASLWQALYKHPLVVKSDVSRWHFWAEMDKTMSGYLAGTSRAAARIAAWPLQVEAAAKGLASSGAAGLGFGDAGSIAWFRRQQKILLDGSSSTFAFYWSPNVRAHRAYVKAMVPCWDGCHKAHREGAERDSCLGDCYATARQADRQFAANLGLPYNDISLPLLVSAVYGRRPPKMVVLMRNPVDRLYSAYWRYGHYRDKFGPNPEAFEEYTRGQLTALKHCMNRNGSESEISCLLHFETWGLEEEKLYFHADQLLRGVYSVWLEVWLKFFDRKDLLVVRSEDYFADPVEVYSRVAEWLGLDPSAIDYHARIERLGKAKTPAEAAQAMQAPVDDKLWNEIRQILLRGEREDVLRYEFNSRQAKLAAQGQQEQGVTGNSDGGRPPMSAAIRRELTEFYAPYNQRLAQLLEDPNFIRGWN</sequence>
<feature type="compositionally biased region" description="Polar residues" evidence="2">
    <location>
        <begin position="475"/>
        <end position="485"/>
    </location>
</feature>
<dbReference type="PANTHER" id="PTHR15723">
    <property type="entry name" value="CARBOHYDRATE SULFOTRANSFERASE 15"/>
    <property type="match status" value="1"/>
</dbReference>
<dbReference type="Proteomes" id="UP000747110">
    <property type="component" value="Unassembled WGS sequence"/>
</dbReference>
<evidence type="ECO:0000256" key="2">
    <source>
        <dbReference type="SAM" id="MobiDB-lite"/>
    </source>
</evidence>
<comment type="similarity">
    <text evidence="1">Belongs to the sulfotransferase 1 family.</text>
</comment>
<dbReference type="GO" id="GO:0050659">
    <property type="term" value="F:N-acetylgalactosamine 4-sulfate 6-O-sulfotransferase activity"/>
    <property type="evidence" value="ECO:0007669"/>
    <property type="project" value="TreeGrafter"/>
</dbReference>
<reference evidence="3" key="1">
    <citation type="journal article" date="2021" name="Proc. Natl. Acad. Sci. U.S.A.">
        <title>Three genomes in the algal genus Volvox reveal the fate of a haploid sex-determining region after a transition to homothallism.</title>
        <authorList>
            <person name="Yamamoto K."/>
            <person name="Hamaji T."/>
            <person name="Kawai-Toyooka H."/>
            <person name="Matsuzaki R."/>
            <person name="Takahashi F."/>
            <person name="Nishimura Y."/>
            <person name="Kawachi M."/>
            <person name="Noguchi H."/>
            <person name="Minakuchi Y."/>
            <person name="Umen J.G."/>
            <person name="Toyoda A."/>
            <person name="Nozaki H."/>
        </authorList>
    </citation>
    <scope>NUCLEOTIDE SEQUENCE</scope>
    <source>
        <strain evidence="3">NIES-3786</strain>
    </source>
</reference>